<feature type="transmembrane region" description="Helical" evidence="11">
    <location>
        <begin position="147"/>
        <end position="168"/>
    </location>
</feature>
<keyword evidence="3" id="KW-0964">Secreted</keyword>
<keyword evidence="14" id="KW-1185">Reference proteome</keyword>
<evidence type="ECO:0000256" key="1">
    <source>
        <dbReference type="ARBA" id="ARBA00004613"/>
    </source>
</evidence>
<evidence type="ECO:0000256" key="4">
    <source>
        <dbReference type="ARBA" id="ARBA00022729"/>
    </source>
</evidence>
<dbReference type="EC" id="3.2.1.58" evidence="9"/>
<feature type="domain" description="Glycoside hydrolase family 5" evidence="12">
    <location>
        <begin position="289"/>
        <end position="543"/>
    </location>
</feature>
<evidence type="ECO:0000259" key="12">
    <source>
        <dbReference type="Pfam" id="PF00150"/>
    </source>
</evidence>
<dbReference type="InterPro" id="IPR050386">
    <property type="entry name" value="Glycosyl_hydrolase_5"/>
</dbReference>
<comment type="caution">
    <text evidence="13">The sequence shown here is derived from an EMBL/GenBank/DDBJ whole genome shotgun (WGS) entry which is preliminary data.</text>
</comment>
<keyword evidence="11" id="KW-0472">Membrane</keyword>
<dbReference type="GO" id="GO:0004338">
    <property type="term" value="F:glucan exo-1,3-beta-glucosidase activity"/>
    <property type="evidence" value="ECO:0007669"/>
    <property type="project" value="UniProtKB-EC"/>
</dbReference>
<accession>A0A177TF48</accession>
<dbReference type="InterPro" id="IPR001547">
    <property type="entry name" value="Glyco_hydro_5"/>
</dbReference>
<reference evidence="13" key="2">
    <citation type="journal article" date="2019" name="IMA Fungus">
        <title>Genome sequencing and comparison of five Tilletia species to identify candidate genes for the detection of regulated species infecting wheat.</title>
        <authorList>
            <person name="Nguyen H.D.T."/>
            <person name="Sultana T."/>
            <person name="Kesanakurti P."/>
            <person name="Hambleton S."/>
        </authorList>
    </citation>
    <scope>NUCLEOTIDE SEQUENCE</scope>
    <source>
        <strain evidence="13">DAOMC 236416</strain>
    </source>
</reference>
<organism evidence="13 14">
    <name type="scientific">Tilletia indica</name>
    <dbReference type="NCBI Taxonomy" id="43049"/>
    <lineage>
        <taxon>Eukaryota</taxon>
        <taxon>Fungi</taxon>
        <taxon>Dikarya</taxon>
        <taxon>Basidiomycota</taxon>
        <taxon>Ustilaginomycotina</taxon>
        <taxon>Exobasidiomycetes</taxon>
        <taxon>Tilletiales</taxon>
        <taxon>Tilletiaceae</taxon>
        <taxon>Tilletia</taxon>
    </lineage>
</organism>
<protein>
    <recommendedName>
        <fullName evidence="9">glucan 1,3-beta-glucosidase</fullName>
        <ecNumber evidence="9">3.2.1.58</ecNumber>
    </recommendedName>
</protein>
<evidence type="ECO:0000256" key="8">
    <source>
        <dbReference type="ARBA" id="ARBA00036824"/>
    </source>
</evidence>
<keyword evidence="11" id="KW-1133">Transmembrane helix</keyword>
<sequence length="653" mass="71727">MTDNVKITSKPSPDHLLEDPINQTLPLLFPPSPLLNPVDDRHSLSDHRFSFHTDFATMSTGNRDSFQSSGPGTKAGSTYYFDQANEAQHGANPSWYSGSPLGDVAGQHSASSPLAGTRVAYQPANEKGATGRSQPTGFWGWCKRKPWLAILLLILLIAAIGGIGGGVARSMMKSDDSNAQSNAATGDKKNDGISRSTSGSEPTGTSGASPSATPTAPVAAAIVPLTPWNWTDPRQKVMGVSLGNYLNIERWLDEDWFRSVAGDNVWDEWGLHQTLGPEKTKEVLEAHQKDFIQESDFDQLVDYGLNAIRVPIPYWSLIPTTGNEPYVNASQLDRLSEVMEWSHKRGLYVVVDLHAMPGSQSGDQASGHNTSNPAFWTSSNQARSVQTVQALITWIDNHPHKSVVSGVCPVNEPRAQFGFSSNDPEKLAILRSFYTRTYSLLSRANLPMIFHPSFYVGDALAHWADFVTGKDPNLLIYSVHPYPGFFPATSDVEAMTSAVCTHARNSIGYPVPVLYGEWSAISAIESRSYMKSYYSTQQSAWSWSAGGFFWTYKAVVTQNPVLANTGMQETMYSFKDLMDIGVIPKPAAPLSMNPTDHATLDFVRSFPNPACGPIPQSQIGWRNPAAYGNSFSGRRRRDEQRAETPSWRRTSRH</sequence>
<keyword evidence="7" id="KW-0961">Cell wall biogenesis/degradation</keyword>
<feature type="region of interest" description="Disordered" evidence="10">
    <location>
        <begin position="172"/>
        <end position="214"/>
    </location>
</feature>
<dbReference type="AlphaFoldDB" id="A0A177TF48"/>
<keyword evidence="4" id="KW-0732">Signal</keyword>
<dbReference type="PANTHER" id="PTHR31297">
    <property type="entry name" value="GLUCAN ENDO-1,6-BETA-GLUCOSIDASE B"/>
    <property type="match status" value="1"/>
</dbReference>
<comment type="subcellular location">
    <subcellularLocation>
        <location evidence="1">Secreted</location>
    </subcellularLocation>
</comment>
<keyword evidence="6" id="KW-0326">Glycosidase</keyword>
<dbReference type="EMBL" id="LWDF02000528">
    <property type="protein sequence ID" value="KAE8245211.1"/>
    <property type="molecule type" value="Genomic_DNA"/>
</dbReference>
<proteinExistence type="inferred from homology"/>
<evidence type="ECO:0000256" key="5">
    <source>
        <dbReference type="ARBA" id="ARBA00022801"/>
    </source>
</evidence>
<reference evidence="13" key="1">
    <citation type="submission" date="2016-04" db="EMBL/GenBank/DDBJ databases">
        <authorList>
            <person name="Nguyen H.D."/>
            <person name="Samba Siva P."/>
            <person name="Cullis J."/>
            <person name="Levesque C.A."/>
            <person name="Hambleton S."/>
        </authorList>
    </citation>
    <scope>NUCLEOTIDE SEQUENCE</scope>
    <source>
        <strain evidence="13">DAOMC 236416</strain>
    </source>
</reference>
<evidence type="ECO:0000256" key="10">
    <source>
        <dbReference type="SAM" id="MobiDB-lite"/>
    </source>
</evidence>
<feature type="region of interest" description="Disordered" evidence="10">
    <location>
        <begin position="614"/>
        <end position="653"/>
    </location>
</feature>
<evidence type="ECO:0000256" key="6">
    <source>
        <dbReference type="ARBA" id="ARBA00023295"/>
    </source>
</evidence>
<evidence type="ECO:0000313" key="13">
    <source>
        <dbReference type="EMBL" id="KAE8245211.1"/>
    </source>
</evidence>
<dbReference type="GO" id="GO:0071555">
    <property type="term" value="P:cell wall organization"/>
    <property type="evidence" value="ECO:0007669"/>
    <property type="project" value="UniProtKB-KW"/>
</dbReference>
<dbReference type="Gene3D" id="3.20.20.80">
    <property type="entry name" value="Glycosidases"/>
    <property type="match status" value="1"/>
</dbReference>
<feature type="compositionally biased region" description="Low complexity" evidence="10">
    <location>
        <begin position="194"/>
        <end position="214"/>
    </location>
</feature>
<evidence type="ECO:0000256" key="7">
    <source>
        <dbReference type="ARBA" id="ARBA00023316"/>
    </source>
</evidence>
<evidence type="ECO:0000256" key="3">
    <source>
        <dbReference type="ARBA" id="ARBA00022525"/>
    </source>
</evidence>
<dbReference type="GO" id="GO:0009986">
    <property type="term" value="C:cell surface"/>
    <property type="evidence" value="ECO:0007669"/>
    <property type="project" value="TreeGrafter"/>
</dbReference>
<dbReference type="GO" id="GO:0009251">
    <property type="term" value="P:glucan catabolic process"/>
    <property type="evidence" value="ECO:0007669"/>
    <property type="project" value="TreeGrafter"/>
</dbReference>
<dbReference type="Proteomes" id="UP000077521">
    <property type="component" value="Unassembled WGS sequence"/>
</dbReference>
<gene>
    <name evidence="13" type="ORF">A4X13_0g6036</name>
</gene>
<evidence type="ECO:0000313" key="14">
    <source>
        <dbReference type="Proteomes" id="UP000077521"/>
    </source>
</evidence>
<comment type="catalytic activity">
    <reaction evidence="8">
        <text>Successive hydrolysis of beta-D-glucose units from the non-reducing ends of (1-&gt;3)-beta-D-glucans, releasing alpha-glucose.</text>
        <dbReference type="EC" id="3.2.1.58"/>
    </reaction>
</comment>
<evidence type="ECO:0000256" key="9">
    <source>
        <dbReference type="ARBA" id="ARBA00038929"/>
    </source>
</evidence>
<dbReference type="SUPFAM" id="SSF51445">
    <property type="entry name" value="(Trans)glycosidases"/>
    <property type="match status" value="1"/>
</dbReference>
<evidence type="ECO:0000256" key="11">
    <source>
        <dbReference type="SAM" id="Phobius"/>
    </source>
</evidence>
<dbReference type="Pfam" id="PF00150">
    <property type="entry name" value="Cellulase"/>
    <property type="match status" value="1"/>
</dbReference>
<keyword evidence="11" id="KW-0812">Transmembrane</keyword>
<dbReference type="PANTHER" id="PTHR31297:SF1">
    <property type="entry name" value="GLUCAN 1,3-BETA-GLUCOSIDASE I_II-RELATED"/>
    <property type="match status" value="1"/>
</dbReference>
<evidence type="ECO:0000256" key="2">
    <source>
        <dbReference type="ARBA" id="ARBA00005641"/>
    </source>
</evidence>
<dbReference type="InterPro" id="IPR017853">
    <property type="entry name" value="GH"/>
</dbReference>
<comment type="similarity">
    <text evidence="2">Belongs to the glycosyl hydrolase 5 (cellulase A) family.</text>
</comment>
<keyword evidence="5" id="KW-0378">Hydrolase</keyword>
<dbReference type="GO" id="GO:0005576">
    <property type="term" value="C:extracellular region"/>
    <property type="evidence" value="ECO:0007669"/>
    <property type="project" value="UniProtKB-SubCell"/>
</dbReference>
<name>A0A177TF48_9BASI</name>